<keyword evidence="2" id="KW-1185">Reference proteome</keyword>
<dbReference type="STRING" id="584787.GCA_001247655_02285"/>
<evidence type="ECO:0000313" key="2">
    <source>
        <dbReference type="Proteomes" id="UP000268033"/>
    </source>
</evidence>
<proteinExistence type="predicted"/>
<accession>A0A3N1PCZ4</accession>
<dbReference type="AlphaFoldDB" id="A0A3N1PCZ4"/>
<dbReference type="Proteomes" id="UP000268033">
    <property type="component" value="Unassembled WGS sequence"/>
</dbReference>
<organism evidence="1 2">
    <name type="scientific">Gallaecimonas pentaromativorans</name>
    <dbReference type="NCBI Taxonomy" id="584787"/>
    <lineage>
        <taxon>Bacteria</taxon>
        <taxon>Pseudomonadati</taxon>
        <taxon>Pseudomonadota</taxon>
        <taxon>Gammaproteobacteria</taxon>
        <taxon>Enterobacterales</taxon>
        <taxon>Gallaecimonadaceae</taxon>
        <taxon>Gallaecimonas</taxon>
    </lineage>
</organism>
<reference evidence="1 2" key="1">
    <citation type="submission" date="2018-11" db="EMBL/GenBank/DDBJ databases">
        <title>Genomic Encyclopedia of Type Strains, Phase IV (KMG-IV): sequencing the most valuable type-strain genomes for metagenomic binning, comparative biology and taxonomic classification.</title>
        <authorList>
            <person name="Goeker M."/>
        </authorList>
    </citation>
    <scope>NUCLEOTIDE SEQUENCE [LARGE SCALE GENOMIC DNA]</scope>
    <source>
        <strain evidence="1 2">DSM 21945</strain>
    </source>
</reference>
<gene>
    <name evidence="1" type="ORF">EDC28_106134</name>
</gene>
<dbReference type="RefSeq" id="WP_123421791.1">
    <property type="nucleotide sequence ID" value="NZ_RJUL01000006.1"/>
</dbReference>
<comment type="caution">
    <text evidence="1">The sequence shown here is derived from an EMBL/GenBank/DDBJ whole genome shotgun (WGS) entry which is preliminary data.</text>
</comment>
<name>A0A3N1PCZ4_9GAMM</name>
<sequence>MKIILFFALLALFTLLLLYVSRDRQRPAANDEASVAVKRGALKAPPQHAAEAAALIMALAKTQDSWPQVLAQSRLFLWSSDEPEKAWNEQARREGLPPVALEGSGDNLFLVFGDHRQPLRVTGDRDDLLRGYLDLNLAVQPDYEVRYLIDSTHSSNRAFLALAHQDWQRLEQQFGAAAVAYRFYPLGANFETFISAVEAAYDGRYSH</sequence>
<dbReference type="EMBL" id="RJUL01000006">
    <property type="protein sequence ID" value="ROQ24887.1"/>
    <property type="molecule type" value="Genomic_DNA"/>
</dbReference>
<evidence type="ECO:0000313" key="1">
    <source>
        <dbReference type="EMBL" id="ROQ24887.1"/>
    </source>
</evidence>
<protein>
    <submittedName>
        <fullName evidence="1">Uncharacterized protein</fullName>
    </submittedName>
</protein>